<dbReference type="EMBL" id="JAVRBK010000001">
    <property type="protein sequence ID" value="KAK5649597.1"/>
    <property type="molecule type" value="Genomic_DNA"/>
</dbReference>
<comment type="caution">
    <text evidence="2">The sequence shown here is derived from an EMBL/GenBank/DDBJ whole genome shotgun (WGS) entry which is preliminary data.</text>
</comment>
<evidence type="ECO:0000256" key="1">
    <source>
        <dbReference type="SAM" id="Phobius"/>
    </source>
</evidence>
<sequence length="190" mass="21681">MLSRCLETKEALVSTLALLEIDIPTVTLAEWKIVEKLISVLQIFKAVTEEISWEKSVSRSIVKIINNRMFLLRQDPEMPEQINSVIKSTTSGTLVLFLILNAVMLIVGSIKKDDCPTERLIPIYLIVAGSYWVFKNYKPIFDDNGDRRWYCNRTAYYLAFGLLTVNWILLGITVILLCCAFCVAICLRPK</sequence>
<proteinExistence type="predicted"/>
<gene>
    <name evidence="2" type="ORF">RI129_000626</name>
</gene>
<feature type="transmembrane region" description="Helical" evidence="1">
    <location>
        <begin position="154"/>
        <end position="187"/>
    </location>
</feature>
<keyword evidence="1" id="KW-0812">Transmembrane</keyword>
<keyword evidence="1" id="KW-0472">Membrane</keyword>
<dbReference type="AlphaFoldDB" id="A0AAN7ZP17"/>
<dbReference type="Proteomes" id="UP001329430">
    <property type="component" value="Chromosome 1"/>
</dbReference>
<dbReference type="InterPro" id="IPR040350">
    <property type="entry name" value="TMEM272"/>
</dbReference>
<organism evidence="2 3">
    <name type="scientific">Pyrocoelia pectoralis</name>
    <dbReference type="NCBI Taxonomy" id="417401"/>
    <lineage>
        <taxon>Eukaryota</taxon>
        <taxon>Metazoa</taxon>
        <taxon>Ecdysozoa</taxon>
        <taxon>Arthropoda</taxon>
        <taxon>Hexapoda</taxon>
        <taxon>Insecta</taxon>
        <taxon>Pterygota</taxon>
        <taxon>Neoptera</taxon>
        <taxon>Endopterygota</taxon>
        <taxon>Coleoptera</taxon>
        <taxon>Polyphaga</taxon>
        <taxon>Elateriformia</taxon>
        <taxon>Elateroidea</taxon>
        <taxon>Lampyridae</taxon>
        <taxon>Lampyrinae</taxon>
        <taxon>Pyrocoelia</taxon>
    </lineage>
</organism>
<keyword evidence="3" id="KW-1185">Reference proteome</keyword>
<accession>A0AAN7ZP17</accession>
<dbReference type="PANTHER" id="PTHR33444:SF2">
    <property type="entry name" value="MARVEL DOMAIN-CONTAINING PROTEIN"/>
    <property type="match status" value="1"/>
</dbReference>
<evidence type="ECO:0000313" key="3">
    <source>
        <dbReference type="Proteomes" id="UP001329430"/>
    </source>
</evidence>
<name>A0AAN7ZP17_9COLE</name>
<keyword evidence="1" id="KW-1133">Transmembrane helix</keyword>
<evidence type="ECO:0000313" key="2">
    <source>
        <dbReference type="EMBL" id="KAK5649597.1"/>
    </source>
</evidence>
<protein>
    <submittedName>
        <fullName evidence="2">Uncharacterized protein</fullName>
    </submittedName>
</protein>
<feature type="transmembrane region" description="Helical" evidence="1">
    <location>
        <begin position="119"/>
        <end position="134"/>
    </location>
</feature>
<reference evidence="2 3" key="1">
    <citation type="journal article" date="2024" name="Insects">
        <title>An Improved Chromosome-Level Genome Assembly of the Firefly Pyrocoelia pectoralis.</title>
        <authorList>
            <person name="Fu X."/>
            <person name="Meyer-Rochow V.B."/>
            <person name="Ballantyne L."/>
            <person name="Zhu X."/>
        </authorList>
    </citation>
    <scope>NUCLEOTIDE SEQUENCE [LARGE SCALE GENOMIC DNA]</scope>
    <source>
        <strain evidence="2">XCY_ONT2</strain>
    </source>
</reference>
<dbReference type="PANTHER" id="PTHR33444">
    <property type="entry name" value="SI:DKEY-19B23.12-RELATED"/>
    <property type="match status" value="1"/>
</dbReference>
<feature type="transmembrane region" description="Helical" evidence="1">
    <location>
        <begin position="85"/>
        <end position="107"/>
    </location>
</feature>